<gene>
    <name evidence="3" type="ORF">C4D60_Mb07t18500</name>
</gene>
<dbReference type="PANTHER" id="PTHR32472:SF10">
    <property type="entry name" value="DNA REPAIR PROTEIN RADA-LIKE PROTEIN"/>
    <property type="match status" value="1"/>
</dbReference>
<evidence type="ECO:0000259" key="2">
    <source>
        <dbReference type="PROSITE" id="PS50162"/>
    </source>
</evidence>
<evidence type="ECO:0000313" key="4">
    <source>
        <dbReference type="Proteomes" id="UP000317650"/>
    </source>
</evidence>
<keyword evidence="4" id="KW-1185">Reference proteome</keyword>
<dbReference type="PROSITE" id="PS50162">
    <property type="entry name" value="RECA_2"/>
    <property type="match status" value="1"/>
</dbReference>
<dbReference type="Proteomes" id="UP000317650">
    <property type="component" value="Chromosome 7"/>
</dbReference>
<protein>
    <recommendedName>
        <fullName evidence="2">RecA family profile 1 domain-containing protein</fullName>
    </recommendedName>
</protein>
<reference evidence="3 4" key="1">
    <citation type="journal article" date="2019" name="Nat. Plants">
        <title>Genome sequencing of Musa balbisiana reveals subgenome evolution and function divergence in polyploid bananas.</title>
        <authorList>
            <person name="Yao X."/>
        </authorList>
    </citation>
    <scope>NUCLEOTIDE SEQUENCE [LARGE SCALE GENOMIC DNA]</scope>
    <source>
        <strain evidence="4">cv. DH-PKW</strain>
        <tissue evidence="3">Leaves</tissue>
    </source>
</reference>
<dbReference type="Gene3D" id="3.40.50.300">
    <property type="entry name" value="P-loop containing nucleotide triphosphate hydrolases"/>
    <property type="match status" value="1"/>
</dbReference>
<organism evidence="3 4">
    <name type="scientific">Musa balbisiana</name>
    <name type="common">Banana</name>
    <dbReference type="NCBI Taxonomy" id="52838"/>
    <lineage>
        <taxon>Eukaryota</taxon>
        <taxon>Viridiplantae</taxon>
        <taxon>Streptophyta</taxon>
        <taxon>Embryophyta</taxon>
        <taxon>Tracheophyta</taxon>
        <taxon>Spermatophyta</taxon>
        <taxon>Magnoliopsida</taxon>
        <taxon>Liliopsida</taxon>
        <taxon>Zingiberales</taxon>
        <taxon>Musaceae</taxon>
        <taxon>Musa</taxon>
    </lineage>
</organism>
<dbReference type="InterPro" id="IPR020568">
    <property type="entry name" value="Ribosomal_Su5_D2-typ_SF"/>
</dbReference>
<dbReference type="FunFam" id="3.30.230.10:FF:000053">
    <property type="entry name" value="DNA repair protein radA isogeny"/>
    <property type="match status" value="1"/>
</dbReference>
<dbReference type="SUPFAM" id="SSF52540">
    <property type="entry name" value="P-loop containing nucleoside triphosphate hydrolases"/>
    <property type="match status" value="1"/>
</dbReference>
<dbReference type="PANTHER" id="PTHR32472">
    <property type="entry name" value="DNA REPAIR PROTEIN RADA"/>
    <property type="match status" value="1"/>
</dbReference>
<dbReference type="InterPro" id="IPR014721">
    <property type="entry name" value="Ribsml_uS5_D2-typ_fold_subgr"/>
</dbReference>
<dbReference type="SMART" id="SM00382">
    <property type="entry name" value="AAA"/>
    <property type="match status" value="1"/>
</dbReference>
<dbReference type="InterPro" id="IPR003593">
    <property type="entry name" value="AAA+_ATPase"/>
</dbReference>
<feature type="domain" description="RecA family profile 1" evidence="2">
    <location>
        <begin position="289"/>
        <end position="444"/>
    </location>
</feature>
<comment type="caution">
    <text evidence="3">The sequence shown here is derived from an EMBL/GenBank/DDBJ whole genome shotgun (WGS) entry which is preliminary data.</text>
</comment>
<proteinExistence type="predicted"/>
<feature type="region of interest" description="Disordered" evidence="1">
    <location>
        <begin position="97"/>
        <end position="128"/>
    </location>
</feature>
<dbReference type="GO" id="GO:0140664">
    <property type="term" value="F:ATP-dependent DNA damage sensor activity"/>
    <property type="evidence" value="ECO:0007669"/>
    <property type="project" value="InterPro"/>
</dbReference>
<dbReference type="PRINTS" id="PR01874">
    <property type="entry name" value="DNAREPAIRADA"/>
</dbReference>
<dbReference type="STRING" id="52838.A0A4S8JI77"/>
<name>A0A4S8JI77_MUSBA</name>
<dbReference type="GO" id="GO:0000725">
    <property type="term" value="P:recombinational repair"/>
    <property type="evidence" value="ECO:0007669"/>
    <property type="project" value="TreeGrafter"/>
</dbReference>
<sequence>MLRPHHYAVQVIKMQSFRNLLHKKKILLLSRSEFLFGSRCLSSNVAQRSKLSYYSSSFGPGDRGSEQGSAGWSETSSASASATPWASYKPFTEQLESRGEEEAVGWQEKRASGRGSDSGGDLGEGEDKHKVTTFFDPLEGKIMTIPVVEERDAAVCRQAEESTCIKNSEQKKITGRPQRLGECQSKGFQKNGVSLGTTSIAKRTVGKVKVSWVCENCGGTFGQWWGTCPSCQTVASVKQFIEAEVSRARGAEVSEAAVRSKSWLPQKSGTMVPLSLADVNMGRNQSEWRIPLAGHFGMEVSRVLGGGIVPGSLLLIGGDPGVGKSTLLLQISAILAQGFNFKGPARVVYVSGEESIEQIGNRADRMGITTKDLFLYSSTDVEDILDKVQDPPPQALIVDSIQTVYLRGVTGSAGNIMQVKECTSALLRFAKQTNIPVLLGERYSSYRLLRSVKNRFGSTDELGVFEMSEFGLAAVSNPSEIFLSDNFPDSDILAGLAIAVVVDGSRTFLIEIQALCVSDPSSVSRYANGIKASRADMIIAVLMKQAGLKLQGNAIFLNVVSGFNLTETAGDLAIAAAICSSFLEFPIPNDIAFIGEVGLGGELRAVPRMDKRVIAVAKLGFKRCVIPKAAERTLTSLNLEITILGCKNLKEVINTVFRPA</sequence>
<dbReference type="SUPFAM" id="SSF54211">
    <property type="entry name" value="Ribosomal protein S5 domain 2-like"/>
    <property type="match status" value="1"/>
</dbReference>
<dbReference type="Gene3D" id="3.30.230.10">
    <property type="match status" value="1"/>
</dbReference>
<dbReference type="InterPro" id="IPR020588">
    <property type="entry name" value="RecA_ATP-bd"/>
</dbReference>
<accession>A0A4S8JI77</accession>
<feature type="region of interest" description="Disordered" evidence="1">
    <location>
        <begin position="57"/>
        <end position="77"/>
    </location>
</feature>
<dbReference type="GO" id="GO:0005524">
    <property type="term" value="F:ATP binding"/>
    <property type="evidence" value="ECO:0007669"/>
    <property type="project" value="InterPro"/>
</dbReference>
<evidence type="ECO:0000313" key="3">
    <source>
        <dbReference type="EMBL" id="THU60984.1"/>
    </source>
</evidence>
<feature type="compositionally biased region" description="Low complexity" evidence="1">
    <location>
        <begin position="68"/>
        <end position="77"/>
    </location>
</feature>
<evidence type="ECO:0000256" key="1">
    <source>
        <dbReference type="SAM" id="MobiDB-lite"/>
    </source>
</evidence>
<dbReference type="GO" id="GO:0003677">
    <property type="term" value="F:DNA binding"/>
    <property type="evidence" value="ECO:0007669"/>
    <property type="project" value="InterPro"/>
</dbReference>
<dbReference type="Pfam" id="PF13481">
    <property type="entry name" value="AAA_25"/>
    <property type="match status" value="1"/>
</dbReference>
<dbReference type="EMBL" id="PYDT01000005">
    <property type="protein sequence ID" value="THU60984.1"/>
    <property type="molecule type" value="Genomic_DNA"/>
</dbReference>
<dbReference type="AlphaFoldDB" id="A0A4S8JI77"/>
<feature type="compositionally biased region" description="Basic and acidic residues" evidence="1">
    <location>
        <begin position="97"/>
        <end position="111"/>
    </location>
</feature>
<dbReference type="InterPro" id="IPR027417">
    <property type="entry name" value="P-loop_NTPase"/>
</dbReference>
<dbReference type="Pfam" id="PF13541">
    <property type="entry name" value="ChlI"/>
    <property type="match status" value="1"/>
</dbReference>